<gene>
    <name evidence="1" type="ORF">T05_10584</name>
</gene>
<evidence type="ECO:0000313" key="2">
    <source>
        <dbReference type="Proteomes" id="UP000055048"/>
    </source>
</evidence>
<organism evidence="1 2">
    <name type="scientific">Trichinella murrelli</name>
    <dbReference type="NCBI Taxonomy" id="144512"/>
    <lineage>
        <taxon>Eukaryota</taxon>
        <taxon>Metazoa</taxon>
        <taxon>Ecdysozoa</taxon>
        <taxon>Nematoda</taxon>
        <taxon>Enoplea</taxon>
        <taxon>Dorylaimia</taxon>
        <taxon>Trichinellida</taxon>
        <taxon>Trichinellidae</taxon>
        <taxon>Trichinella</taxon>
    </lineage>
</organism>
<proteinExistence type="predicted"/>
<name>A0A0V0TK67_9BILA</name>
<dbReference type="Proteomes" id="UP000055048">
    <property type="component" value="Unassembled WGS sequence"/>
</dbReference>
<comment type="caution">
    <text evidence="1">The sequence shown here is derived from an EMBL/GenBank/DDBJ whole genome shotgun (WGS) entry which is preliminary data.</text>
</comment>
<reference evidence="1 2" key="1">
    <citation type="submission" date="2015-01" db="EMBL/GenBank/DDBJ databases">
        <title>Evolution of Trichinella species and genotypes.</title>
        <authorList>
            <person name="Korhonen P.K."/>
            <person name="Edoardo P."/>
            <person name="Giuseppe L.R."/>
            <person name="Gasser R.B."/>
        </authorList>
    </citation>
    <scope>NUCLEOTIDE SEQUENCE [LARGE SCALE GENOMIC DNA]</scope>
    <source>
        <strain evidence="1">ISS417</strain>
    </source>
</reference>
<dbReference type="AlphaFoldDB" id="A0A0V0TK67"/>
<evidence type="ECO:0000313" key="1">
    <source>
        <dbReference type="EMBL" id="KRX39417.1"/>
    </source>
</evidence>
<sequence>MKKNVYLTLKIIGKDMFNEISVYNGDGPHYIVHQKRVSGWGMDDQWPSLFFCSTGQYGLVETAPLSTCPLLEITKKLLTTVLVCFLCDMQASFQAIDLGVDFSFVFCFT</sequence>
<protein>
    <submittedName>
        <fullName evidence="1">Uncharacterized protein</fullName>
    </submittedName>
</protein>
<accession>A0A0V0TK67</accession>
<keyword evidence="2" id="KW-1185">Reference proteome</keyword>
<dbReference type="EMBL" id="JYDJ01000234">
    <property type="protein sequence ID" value="KRX39417.1"/>
    <property type="molecule type" value="Genomic_DNA"/>
</dbReference>